<evidence type="ECO:0000313" key="1">
    <source>
        <dbReference type="EMBL" id="KAH7329075.1"/>
    </source>
</evidence>
<organism evidence="1 2">
    <name type="scientific">Stachybotrys elegans</name>
    <dbReference type="NCBI Taxonomy" id="80388"/>
    <lineage>
        <taxon>Eukaryota</taxon>
        <taxon>Fungi</taxon>
        <taxon>Dikarya</taxon>
        <taxon>Ascomycota</taxon>
        <taxon>Pezizomycotina</taxon>
        <taxon>Sordariomycetes</taxon>
        <taxon>Hypocreomycetidae</taxon>
        <taxon>Hypocreales</taxon>
        <taxon>Stachybotryaceae</taxon>
        <taxon>Stachybotrys</taxon>
    </lineage>
</organism>
<accession>A0A8K0SZP8</accession>
<name>A0A8K0SZP8_9HYPO</name>
<reference evidence="1" key="1">
    <citation type="journal article" date="2021" name="Nat. Commun.">
        <title>Genetic determinants of endophytism in the Arabidopsis root mycobiome.</title>
        <authorList>
            <person name="Mesny F."/>
            <person name="Miyauchi S."/>
            <person name="Thiergart T."/>
            <person name="Pickel B."/>
            <person name="Atanasova L."/>
            <person name="Karlsson M."/>
            <person name="Huettel B."/>
            <person name="Barry K.W."/>
            <person name="Haridas S."/>
            <person name="Chen C."/>
            <person name="Bauer D."/>
            <person name="Andreopoulos W."/>
            <person name="Pangilinan J."/>
            <person name="LaButti K."/>
            <person name="Riley R."/>
            <person name="Lipzen A."/>
            <person name="Clum A."/>
            <person name="Drula E."/>
            <person name="Henrissat B."/>
            <person name="Kohler A."/>
            <person name="Grigoriev I.V."/>
            <person name="Martin F.M."/>
            <person name="Hacquard S."/>
        </authorList>
    </citation>
    <scope>NUCLEOTIDE SEQUENCE</scope>
    <source>
        <strain evidence="1">MPI-CAGE-CH-0235</strain>
    </source>
</reference>
<keyword evidence="2" id="KW-1185">Reference proteome</keyword>
<comment type="caution">
    <text evidence="1">The sequence shown here is derived from an EMBL/GenBank/DDBJ whole genome shotgun (WGS) entry which is preliminary data.</text>
</comment>
<evidence type="ECO:0000313" key="2">
    <source>
        <dbReference type="Proteomes" id="UP000813444"/>
    </source>
</evidence>
<dbReference type="EMBL" id="JAGPNK010000001">
    <property type="protein sequence ID" value="KAH7329075.1"/>
    <property type="molecule type" value="Genomic_DNA"/>
</dbReference>
<dbReference type="AlphaFoldDB" id="A0A8K0SZP8"/>
<sequence>MPRLRQSPACSHAWISPDDVIVLDKPIAFPRGLACLTTRGGRAPNEWLGNGEHLEIDSHIICDDPSRPELRVTFPVGHGSNRYSGAVNLPPFPISQQDSIAAMEDESIHVHPIHHMMPSPSLPVIKGGAASQLLGLVHGVAANVNTCLAATFLTFGTVN</sequence>
<dbReference type="Proteomes" id="UP000813444">
    <property type="component" value="Unassembled WGS sequence"/>
</dbReference>
<gene>
    <name evidence="1" type="ORF">B0I35DRAFT_419237</name>
</gene>
<protein>
    <submittedName>
        <fullName evidence="1">Uncharacterized protein</fullName>
    </submittedName>
</protein>
<proteinExistence type="predicted"/>